<keyword evidence="3" id="KW-1185">Reference proteome</keyword>
<gene>
    <name evidence="2" type="ORF">C7B77_02105</name>
</gene>
<dbReference type="RefSeq" id="WP_106299851.1">
    <property type="nucleotide sequence ID" value="NZ_PVWO01000013.1"/>
</dbReference>
<dbReference type="EMBL" id="PVWO01000013">
    <property type="protein sequence ID" value="PSB59144.1"/>
    <property type="molecule type" value="Genomic_DNA"/>
</dbReference>
<evidence type="ECO:0000313" key="3">
    <source>
        <dbReference type="Proteomes" id="UP000238937"/>
    </source>
</evidence>
<name>A0A2T1GML3_9CYAN</name>
<protein>
    <recommendedName>
        <fullName evidence="4">Conjugal transfer protein TrbI</fullName>
    </recommendedName>
</protein>
<organism evidence="2 3">
    <name type="scientific">Chamaesiphon polymorphus CCALA 037</name>
    <dbReference type="NCBI Taxonomy" id="2107692"/>
    <lineage>
        <taxon>Bacteria</taxon>
        <taxon>Bacillati</taxon>
        <taxon>Cyanobacteriota</taxon>
        <taxon>Cyanophyceae</taxon>
        <taxon>Gomontiellales</taxon>
        <taxon>Chamaesiphonaceae</taxon>
        <taxon>Chamaesiphon</taxon>
    </lineage>
</organism>
<accession>A0A2T1GML3</accession>
<dbReference type="Proteomes" id="UP000238937">
    <property type="component" value="Unassembled WGS sequence"/>
</dbReference>
<dbReference type="OrthoDB" id="529757at2"/>
<evidence type="ECO:0000256" key="1">
    <source>
        <dbReference type="SAM" id="MobiDB-lite"/>
    </source>
</evidence>
<feature type="compositionally biased region" description="Low complexity" evidence="1">
    <location>
        <begin position="143"/>
        <end position="172"/>
    </location>
</feature>
<proteinExistence type="predicted"/>
<feature type="region of interest" description="Disordered" evidence="1">
    <location>
        <begin position="126"/>
        <end position="186"/>
    </location>
</feature>
<evidence type="ECO:0008006" key="4">
    <source>
        <dbReference type="Google" id="ProtNLM"/>
    </source>
</evidence>
<sequence>MQAKFNSENPPLDNEFFSELVGTDSDLSGTIEHPHDLPADAEGGDIEEQRTTIPLHKQGGVKSLLILGLSAVPIGGLGYMMFGNSGQNSPTVAATPTNEPTAPKAEFAPDPRFATMQNKLAMQDQTRGLEDAAKAQEAERLAKAAADAKATAATPNPQATPVTPAPAVTPVTSSRSAPPTNVEPPIAPVTKPVAVAPAITPAPQPRVASEPKAKPLVVVAKPQPIAFKPQPVAKTTPQPSSQAKVAIVKPQPAPATEAIVPKQPVSWQEATDNAIGIYGEKTVSKTVTQTTPESVQKSVVQPIGQPMQPQTIAQPIPQPVTQPVTSQIYQQPVVRSNGQSSYVPVGRSSLQPLVQPAGQLYPQQILPLGQPSMQPVRQLVPQASTIKNAAANYIASIDPRSYSEAIPQPGIEPDYQPVDRAISQYSGEKDNYKDNKTFTVAQAIVIPGQNRIVSLISPMQIIPGEAGQEILLQLEQGFADTNGDVPIPDGTRIIATVTVASNGLMRISSAIAIVNGENIPIDAGSLILSGTDNSPVIAQYKQFDQGEIGRRDLQTFLAGAASGLGRVLTQPNSSVQVSTNGTAVVSSTSNPNIVGGILDGGATPILEAWSKRNETEIRRLESASRLWYLPMGYKMTIVAVKPFAVR</sequence>
<dbReference type="AlphaFoldDB" id="A0A2T1GML3"/>
<evidence type="ECO:0000313" key="2">
    <source>
        <dbReference type="EMBL" id="PSB59144.1"/>
    </source>
</evidence>
<comment type="caution">
    <text evidence="2">The sequence shown here is derived from an EMBL/GenBank/DDBJ whole genome shotgun (WGS) entry which is preliminary data.</text>
</comment>
<reference evidence="2 3" key="1">
    <citation type="submission" date="2018-03" db="EMBL/GenBank/DDBJ databases">
        <title>The ancient ancestry and fast evolution of plastids.</title>
        <authorList>
            <person name="Moore K.R."/>
            <person name="Magnabosco C."/>
            <person name="Momper L."/>
            <person name="Gold D.A."/>
            <person name="Bosak T."/>
            <person name="Fournier G.P."/>
        </authorList>
    </citation>
    <scope>NUCLEOTIDE SEQUENCE [LARGE SCALE GENOMIC DNA]</scope>
    <source>
        <strain evidence="2 3">CCALA 037</strain>
    </source>
</reference>
<feature type="compositionally biased region" description="Basic and acidic residues" evidence="1">
    <location>
        <begin position="127"/>
        <end position="142"/>
    </location>
</feature>